<dbReference type="AlphaFoldDB" id="X1UXI4"/>
<dbReference type="SUPFAM" id="SSF53448">
    <property type="entry name" value="Nucleotide-diphospho-sugar transferases"/>
    <property type="match status" value="1"/>
</dbReference>
<accession>X1UXI4</accession>
<dbReference type="InterPro" id="IPR001173">
    <property type="entry name" value="Glyco_trans_2-like"/>
</dbReference>
<evidence type="ECO:0000259" key="1">
    <source>
        <dbReference type="Pfam" id="PF00535"/>
    </source>
</evidence>
<name>X1UXI4_9ZZZZ</name>
<dbReference type="EMBL" id="BARW01031634">
    <property type="protein sequence ID" value="GAJ04596.1"/>
    <property type="molecule type" value="Genomic_DNA"/>
</dbReference>
<comment type="caution">
    <text evidence="2">The sequence shown here is derived from an EMBL/GenBank/DDBJ whole genome shotgun (WGS) entry which is preliminary data.</text>
</comment>
<protein>
    <recommendedName>
        <fullName evidence="1">Glycosyltransferase 2-like domain-containing protein</fullName>
    </recommendedName>
</protein>
<dbReference type="InterPro" id="IPR029044">
    <property type="entry name" value="Nucleotide-diphossugar_trans"/>
</dbReference>
<dbReference type="Gene3D" id="3.90.550.10">
    <property type="entry name" value="Spore Coat Polysaccharide Biosynthesis Protein SpsA, Chain A"/>
    <property type="match status" value="1"/>
</dbReference>
<evidence type="ECO:0000313" key="2">
    <source>
        <dbReference type="EMBL" id="GAJ04596.1"/>
    </source>
</evidence>
<dbReference type="Pfam" id="PF00535">
    <property type="entry name" value="Glycos_transf_2"/>
    <property type="match status" value="1"/>
</dbReference>
<sequence>MIKKIITDIIGKKEIISVPVCDKSNISIGITTFEERFNSYFIPLLKRIKEYEKEIEVIVAINGEHERGFNENFRKNILDFISSQPNVYSIMFPRFRGLSKLWNSIIIHATYDYILMLNDDLMISDPNFIDKIIKTLQRNKGRSFLINRSWSHFVLSRK</sequence>
<organism evidence="2">
    <name type="scientific">marine sediment metagenome</name>
    <dbReference type="NCBI Taxonomy" id="412755"/>
    <lineage>
        <taxon>unclassified sequences</taxon>
        <taxon>metagenomes</taxon>
        <taxon>ecological metagenomes</taxon>
    </lineage>
</organism>
<reference evidence="2" key="1">
    <citation type="journal article" date="2014" name="Front. Microbiol.">
        <title>High frequency of phylogenetically diverse reductive dehalogenase-homologous genes in deep subseafloor sedimentary metagenomes.</title>
        <authorList>
            <person name="Kawai M."/>
            <person name="Futagami T."/>
            <person name="Toyoda A."/>
            <person name="Takaki Y."/>
            <person name="Nishi S."/>
            <person name="Hori S."/>
            <person name="Arai W."/>
            <person name="Tsubouchi T."/>
            <person name="Morono Y."/>
            <person name="Uchiyama I."/>
            <person name="Ito T."/>
            <person name="Fujiyama A."/>
            <person name="Inagaki F."/>
            <person name="Takami H."/>
        </authorList>
    </citation>
    <scope>NUCLEOTIDE SEQUENCE</scope>
    <source>
        <strain evidence="2">Expedition CK06-06</strain>
    </source>
</reference>
<feature type="domain" description="Glycosyltransferase 2-like" evidence="1">
    <location>
        <begin position="27"/>
        <end position="140"/>
    </location>
</feature>
<feature type="non-terminal residue" evidence="2">
    <location>
        <position position="158"/>
    </location>
</feature>
<gene>
    <name evidence="2" type="ORF">S12H4_50264</name>
</gene>
<proteinExistence type="predicted"/>